<sequence length="358" mass="37322">MVVVALLLAGCGKSLSDVPLPSEVSGPTYELDAVFDSALNLPRQAPVKVDGRTVGQVESVKAVDYTAHVRMTVSKDTRLPVGTRAEVRLSAPVGEAFVALTPPAKASAPVLKDGDVIQRDDTGTAPDTTDLLTGLSTAVTGGSYADLKVVVEELVKAFDGRGKDVRTLVKRLDRFVTTVNDRRDEIDAALDGLDRLSAHLAADTDSLAASTASIAPAVRQLAARQDDAMRMVTSLTKLGDAGSDVIERTRSTIGQQVRDLDAVLKEIVAAQESIGPILTGVQAFADGLDRATPGDYAMFDLTILANPYLGGDLPLTNLVKGAGPDPGPPPLKQLAEDLTSPAGPLSSLLGILGKGAQR</sequence>
<dbReference type="RefSeq" id="WP_147687318.1">
    <property type="nucleotide sequence ID" value="NZ_VDUX01000007.1"/>
</dbReference>
<dbReference type="InterPro" id="IPR005693">
    <property type="entry name" value="Mce"/>
</dbReference>
<dbReference type="EMBL" id="VDUX01000007">
    <property type="protein sequence ID" value="TXL57385.1"/>
    <property type="molecule type" value="Genomic_DNA"/>
</dbReference>
<dbReference type="Pfam" id="PF02470">
    <property type="entry name" value="MlaD"/>
    <property type="match status" value="1"/>
</dbReference>
<dbReference type="PANTHER" id="PTHR33371:SF15">
    <property type="entry name" value="LIPOPROTEIN LPRN"/>
    <property type="match status" value="1"/>
</dbReference>
<evidence type="ECO:0000259" key="3">
    <source>
        <dbReference type="Pfam" id="PF11887"/>
    </source>
</evidence>
<dbReference type="AlphaFoldDB" id="A0A5C8NF02"/>
<dbReference type="InterPro" id="IPR003399">
    <property type="entry name" value="Mce/MlaD"/>
</dbReference>
<dbReference type="PANTHER" id="PTHR33371">
    <property type="entry name" value="INTERMEMBRANE PHOSPHOLIPID TRANSPORT SYSTEM BINDING PROTEIN MLAD-RELATED"/>
    <property type="match status" value="1"/>
</dbReference>
<dbReference type="InterPro" id="IPR052336">
    <property type="entry name" value="MlaD_Phospholipid_Transporter"/>
</dbReference>
<organism evidence="4 5">
    <name type="scientific">Aeromicrobium terrae</name>
    <dbReference type="NCBI Taxonomy" id="2498846"/>
    <lineage>
        <taxon>Bacteria</taxon>
        <taxon>Bacillati</taxon>
        <taxon>Actinomycetota</taxon>
        <taxon>Actinomycetes</taxon>
        <taxon>Propionibacteriales</taxon>
        <taxon>Nocardioidaceae</taxon>
        <taxon>Aeromicrobium</taxon>
    </lineage>
</organism>
<feature type="region of interest" description="Disordered" evidence="1">
    <location>
        <begin position="319"/>
        <end position="358"/>
    </location>
</feature>
<dbReference type="Pfam" id="PF11887">
    <property type="entry name" value="Mce4_CUP1"/>
    <property type="match status" value="1"/>
</dbReference>
<feature type="domain" description="Mce/MlaD" evidence="2">
    <location>
        <begin position="28"/>
        <end position="103"/>
    </location>
</feature>
<feature type="domain" description="Mammalian cell entry C-terminal" evidence="3">
    <location>
        <begin position="109"/>
        <end position="294"/>
    </location>
</feature>
<dbReference type="NCBIfam" id="TIGR00996">
    <property type="entry name" value="Mtu_fam_mce"/>
    <property type="match status" value="1"/>
</dbReference>
<gene>
    <name evidence="4" type="ORF">FHP06_13430</name>
</gene>
<proteinExistence type="predicted"/>
<dbReference type="Gene3D" id="1.10.287.950">
    <property type="entry name" value="Methyl-accepting chemotaxis protein"/>
    <property type="match status" value="1"/>
</dbReference>
<dbReference type="Proteomes" id="UP000321571">
    <property type="component" value="Unassembled WGS sequence"/>
</dbReference>
<evidence type="ECO:0000259" key="2">
    <source>
        <dbReference type="Pfam" id="PF02470"/>
    </source>
</evidence>
<reference evidence="4 5" key="1">
    <citation type="submission" date="2019-06" db="EMBL/GenBank/DDBJ databases">
        <title>Aeromicrobium sp. nov., isolated from a maize field.</title>
        <authorList>
            <person name="Lin S.-Y."/>
            <person name="Tsai C.-F."/>
            <person name="Young C.-C."/>
        </authorList>
    </citation>
    <scope>NUCLEOTIDE SEQUENCE [LARGE SCALE GENOMIC DNA]</scope>
    <source>
        <strain evidence="4 5">CC-CFT486</strain>
    </source>
</reference>
<evidence type="ECO:0000313" key="5">
    <source>
        <dbReference type="Proteomes" id="UP000321571"/>
    </source>
</evidence>
<dbReference type="InterPro" id="IPR024516">
    <property type="entry name" value="Mce_C"/>
</dbReference>
<protein>
    <submittedName>
        <fullName evidence="4">MCE family protein</fullName>
    </submittedName>
</protein>
<keyword evidence="5" id="KW-1185">Reference proteome</keyword>
<comment type="caution">
    <text evidence="4">The sequence shown here is derived from an EMBL/GenBank/DDBJ whole genome shotgun (WGS) entry which is preliminary data.</text>
</comment>
<name>A0A5C8NF02_9ACTN</name>
<accession>A0A5C8NF02</accession>
<dbReference type="OrthoDB" id="9774928at2"/>
<evidence type="ECO:0000256" key="1">
    <source>
        <dbReference type="SAM" id="MobiDB-lite"/>
    </source>
</evidence>
<dbReference type="GO" id="GO:0005576">
    <property type="term" value="C:extracellular region"/>
    <property type="evidence" value="ECO:0007669"/>
    <property type="project" value="TreeGrafter"/>
</dbReference>
<evidence type="ECO:0000313" key="4">
    <source>
        <dbReference type="EMBL" id="TXL57385.1"/>
    </source>
</evidence>